<dbReference type="OrthoDB" id="6400902at2"/>
<name>A0A2Z4GBW6_9BACT</name>
<proteinExistence type="predicted"/>
<protein>
    <recommendedName>
        <fullName evidence="3">HEAT repeat domain-containing protein</fullName>
    </recommendedName>
</protein>
<dbReference type="EMBL" id="CP029480">
    <property type="protein sequence ID" value="AWV98782.1"/>
    <property type="molecule type" value="Genomic_DNA"/>
</dbReference>
<dbReference type="SUPFAM" id="SSF48371">
    <property type="entry name" value="ARM repeat"/>
    <property type="match status" value="1"/>
</dbReference>
<evidence type="ECO:0008006" key="3">
    <source>
        <dbReference type="Google" id="ProtNLM"/>
    </source>
</evidence>
<organism evidence="1 2">
    <name type="scientific">Arcticibacterium luteifluviistationis</name>
    <dbReference type="NCBI Taxonomy" id="1784714"/>
    <lineage>
        <taxon>Bacteria</taxon>
        <taxon>Pseudomonadati</taxon>
        <taxon>Bacteroidota</taxon>
        <taxon>Cytophagia</taxon>
        <taxon>Cytophagales</taxon>
        <taxon>Leadbetterellaceae</taxon>
        <taxon>Arcticibacterium</taxon>
    </lineage>
</organism>
<keyword evidence="2" id="KW-1185">Reference proteome</keyword>
<sequence length="379" mass="43333">MKIAFSPFLKYIFIGVLLSSFLQADPPLKYMKASTINESFVTEGSFQETIKDNITNEPVYIQKSKEGIPLYYRKIIRDDVCFDKECRKLDIIIYWNITGRYLGFELPEGEFLSKLDHEPFVESEYQRLHALLADSSIPLDAVSFEELIEKPSLKHQDLDAVSGATSKSLAEMVVKGAAYTTYKLWNIVNGPTMDFLSKNTENQLTAHLIHLILQSPESFDRVWALHKINSSVPLTPDLENALLEIISSDDFYLSYTAIQAIEAVHLNSFEFQERLFSLYKNANHSIQKELLKTLMEAPVLSPKLVGSSKGLLKQLNGQQLENILALYARHSIYDLETCRAVASILDNENPFISKKAYHFLVRIKSKDEFIQERLKAYKN</sequence>
<evidence type="ECO:0000313" key="2">
    <source>
        <dbReference type="Proteomes" id="UP000249873"/>
    </source>
</evidence>
<evidence type="ECO:0000313" key="1">
    <source>
        <dbReference type="EMBL" id="AWV98782.1"/>
    </source>
</evidence>
<dbReference type="RefSeq" id="WP_111371975.1">
    <property type="nucleotide sequence ID" value="NZ_CP029480.1"/>
</dbReference>
<gene>
    <name evidence="1" type="ORF">DJ013_11595</name>
</gene>
<dbReference type="InterPro" id="IPR016024">
    <property type="entry name" value="ARM-type_fold"/>
</dbReference>
<dbReference type="KEGG" id="als:DJ013_11595"/>
<reference evidence="1 2" key="1">
    <citation type="submission" date="2018-05" db="EMBL/GenBank/DDBJ databases">
        <title>Complete genome sequence of Arcticibacterium luteifluviistationis SM1504T, a cytophagaceae bacterium isolated from Arctic surface seawater.</title>
        <authorList>
            <person name="Li Y."/>
            <person name="Qin Q.-L."/>
        </authorList>
    </citation>
    <scope>NUCLEOTIDE SEQUENCE [LARGE SCALE GENOMIC DNA]</scope>
    <source>
        <strain evidence="1 2">SM1504</strain>
    </source>
</reference>
<accession>A0A2Z4GBW6</accession>
<dbReference type="AlphaFoldDB" id="A0A2Z4GBW6"/>
<dbReference type="Proteomes" id="UP000249873">
    <property type="component" value="Chromosome"/>
</dbReference>